<dbReference type="Proteomes" id="UP000005239">
    <property type="component" value="Unassembled WGS sequence"/>
</dbReference>
<reference evidence="3" key="2">
    <citation type="submission" date="2022-06" db="UniProtKB">
        <authorList>
            <consortium name="EnsemblMetazoa"/>
        </authorList>
    </citation>
    <scope>IDENTIFICATION</scope>
    <source>
        <strain evidence="3">PS312</strain>
    </source>
</reference>
<dbReference type="AlphaFoldDB" id="A0A8R1Z115"/>
<dbReference type="InterPro" id="IPR001810">
    <property type="entry name" value="F-box_dom"/>
</dbReference>
<gene>
    <name evidence="3" type="primary">WBGene00280527</name>
</gene>
<feature type="compositionally biased region" description="Acidic residues" evidence="1">
    <location>
        <begin position="182"/>
        <end position="192"/>
    </location>
</feature>
<feature type="region of interest" description="Disordered" evidence="1">
    <location>
        <begin position="25"/>
        <end position="50"/>
    </location>
</feature>
<sequence length="995" mass="114003">MEPMEPSDESTEAFILNLKNVTISGTKRPGDEMTIPEAKRRPPGTDNVDDEEIDITTISDDETLEERRRKNKMNAAPVNEEDILHISDDNESALDLSLKPKPLLPGEIEFNLHNLPLNLPSNHRILQPVNLNPQPTPLHPPNAQRFPSAALPSKKSARKSTAAKKSKSSADPELVVESPEVSIDEPPETADEPEPKPTSTRKRRASSDLRPVLESLHQSPSPSPIPIEEPAGDPIAETSTVSRKRKAPGDILDLEEDVDDSVQEEIPEAESDDVDADDVEAAEELRVLSLRYAELSAAVDGLYKPEDGFIPDPNTTTFINERERRKWEKKNGTKEVRKIKKQRDLLLYALGISKEDVKATSRGEIKAALVKFTGAEFVHDTKWWNNAIRFSLYVEGVNYGDIHHEHVAMKPEDREDLLDAFVSLMKAKMPKDARLLHQYDLFLSIYLKYRETILMGANKFPTWKQFKVLLRYKHIGTDIQKDNNETGAVVKTSREPTTISEDSMIRVNKLIGIKEKELTRVAALSYAVICFRLLHISRYLFHQEELYAKSNRAVPYKLVEDAILAKTVVKQMLQLRARAFELDTYESDEIFLMMRCMKPVLDRAHHNLGDGEDEEYDIEMELPFHKRETEIWRSEAIRLLNNKRDKNFSKEEPSVFTAKFSAIIDWIEKETVLTDRDRGHEENRCSDSGNMNIDILNLPQKARNELFRFLDDESLLELREVSSTTMIVVDRSVLSAWPPIRFSLKIEDVEYPGKLKLLFGARTKREIELWKITIRLLARKLQITKVNLKFERYFITVMLMNESVPVFFTSLKSLLGRALLQSLSVTYVEEVFDTLLDFLSGRSVRNISMKILESAESFSNALKLVDRLKPIKFIYETDNLTIDNSRFFIRVAIFAEIMKIKVDGIYNRRILVSMACEIFKRKCAMLDVESNDYCLGVASADIEKIIKIVNSSPKRLRFEASTEEEQYNKTFGVCNVNIRLSGRKNRIIIKHIELK</sequence>
<protein>
    <submittedName>
        <fullName evidence="3">F-box domain-containing protein</fullName>
    </submittedName>
</protein>
<proteinExistence type="predicted"/>
<keyword evidence="4" id="KW-1185">Reference proteome</keyword>
<dbReference type="PROSITE" id="PS50181">
    <property type="entry name" value="FBOX"/>
    <property type="match status" value="1"/>
</dbReference>
<evidence type="ECO:0000313" key="4">
    <source>
        <dbReference type="Proteomes" id="UP000005239"/>
    </source>
</evidence>
<organism evidence="3 4">
    <name type="scientific">Pristionchus pacificus</name>
    <name type="common">Parasitic nematode worm</name>
    <dbReference type="NCBI Taxonomy" id="54126"/>
    <lineage>
        <taxon>Eukaryota</taxon>
        <taxon>Metazoa</taxon>
        <taxon>Ecdysozoa</taxon>
        <taxon>Nematoda</taxon>
        <taxon>Chromadorea</taxon>
        <taxon>Rhabditida</taxon>
        <taxon>Rhabditina</taxon>
        <taxon>Diplogasteromorpha</taxon>
        <taxon>Diplogasteroidea</taxon>
        <taxon>Neodiplogasteridae</taxon>
        <taxon>Pristionchus</taxon>
    </lineage>
</organism>
<evidence type="ECO:0000313" key="3">
    <source>
        <dbReference type="EnsemblMetazoa" id="PPA42158.1"/>
    </source>
</evidence>
<feature type="domain" description="F-box" evidence="2">
    <location>
        <begin position="692"/>
        <end position="740"/>
    </location>
</feature>
<accession>A0A8R1Z115</accession>
<dbReference type="EnsemblMetazoa" id="PPA42158.1">
    <property type="protein sequence ID" value="PPA42158.1"/>
    <property type="gene ID" value="WBGene00280527"/>
</dbReference>
<feature type="compositionally biased region" description="Basic residues" evidence="1">
    <location>
        <begin position="155"/>
        <end position="167"/>
    </location>
</feature>
<name>A0A8R1Z115_PRIPA</name>
<feature type="region of interest" description="Disordered" evidence="1">
    <location>
        <begin position="126"/>
        <end position="260"/>
    </location>
</feature>
<evidence type="ECO:0000259" key="2">
    <source>
        <dbReference type="PROSITE" id="PS50181"/>
    </source>
</evidence>
<reference evidence="4" key="1">
    <citation type="journal article" date="2008" name="Nat. Genet.">
        <title>The Pristionchus pacificus genome provides a unique perspective on nematode lifestyle and parasitism.</title>
        <authorList>
            <person name="Dieterich C."/>
            <person name="Clifton S.W."/>
            <person name="Schuster L.N."/>
            <person name="Chinwalla A."/>
            <person name="Delehaunty K."/>
            <person name="Dinkelacker I."/>
            <person name="Fulton L."/>
            <person name="Fulton R."/>
            <person name="Godfrey J."/>
            <person name="Minx P."/>
            <person name="Mitreva M."/>
            <person name="Roeseler W."/>
            <person name="Tian H."/>
            <person name="Witte H."/>
            <person name="Yang S.P."/>
            <person name="Wilson R.K."/>
            <person name="Sommer R.J."/>
        </authorList>
    </citation>
    <scope>NUCLEOTIDE SEQUENCE [LARGE SCALE GENOMIC DNA]</scope>
    <source>
        <strain evidence="4">PS312</strain>
    </source>
</reference>
<evidence type="ECO:0000256" key="1">
    <source>
        <dbReference type="SAM" id="MobiDB-lite"/>
    </source>
</evidence>